<organism evidence="3 4">
    <name type="scientific">Nyssa sinensis</name>
    <dbReference type="NCBI Taxonomy" id="561372"/>
    <lineage>
        <taxon>Eukaryota</taxon>
        <taxon>Viridiplantae</taxon>
        <taxon>Streptophyta</taxon>
        <taxon>Embryophyta</taxon>
        <taxon>Tracheophyta</taxon>
        <taxon>Spermatophyta</taxon>
        <taxon>Magnoliopsida</taxon>
        <taxon>eudicotyledons</taxon>
        <taxon>Gunneridae</taxon>
        <taxon>Pentapetalae</taxon>
        <taxon>asterids</taxon>
        <taxon>Cornales</taxon>
        <taxon>Nyssaceae</taxon>
        <taxon>Nyssa</taxon>
    </lineage>
</organism>
<dbReference type="Proteomes" id="UP000325577">
    <property type="component" value="Linkage Group LG19"/>
</dbReference>
<sequence>MVKSRAAGADELTDGDELEYFLCSADCRARFEPPIPETYFGITYYHVVADANTLIRFLKLWASIAKLGGDEASSDGGSLPFDGRIVRELREDPSGLETSLWIQNREINLEDQLQYPDLTNKVRATFVMSQANVQKLKKLVSKRQPESLHASTFTVICAYVWVCILKSRAAMEIAGEDELEYFGFTADCRTRLDPPVPETYFGNCLTICFAIAKKSQLVGDEGFLTATALIGEAISKRPQNEEGVLKAMENFFLKMTEMKWERAVGVAGSPKLGFYSTDFGWGKPLKSEIISIDRTGAISLSECRDKEGDIEVGLSFPKIQMDAFASIFADGLEIL</sequence>
<gene>
    <name evidence="3" type="ORF">F0562_033264</name>
</gene>
<accession>A0A5J5AQB6</accession>
<keyword evidence="4" id="KW-1185">Reference proteome</keyword>
<proteinExistence type="predicted"/>
<evidence type="ECO:0000256" key="1">
    <source>
        <dbReference type="ARBA" id="ARBA00022679"/>
    </source>
</evidence>
<dbReference type="Gene3D" id="3.30.559.10">
    <property type="entry name" value="Chloramphenicol acetyltransferase-like domain"/>
    <property type="match status" value="2"/>
</dbReference>
<dbReference type="InterPro" id="IPR023213">
    <property type="entry name" value="CAT-like_dom_sf"/>
</dbReference>
<keyword evidence="1" id="KW-0808">Transferase</keyword>
<dbReference type="GO" id="GO:0016747">
    <property type="term" value="F:acyltransferase activity, transferring groups other than amino-acyl groups"/>
    <property type="evidence" value="ECO:0007669"/>
    <property type="project" value="UniProtKB-ARBA"/>
</dbReference>
<dbReference type="Pfam" id="PF02458">
    <property type="entry name" value="Transferase"/>
    <property type="match status" value="1"/>
</dbReference>
<evidence type="ECO:0000256" key="2">
    <source>
        <dbReference type="ARBA" id="ARBA00023315"/>
    </source>
</evidence>
<dbReference type="PANTHER" id="PTHR31625">
    <property type="match status" value="1"/>
</dbReference>
<keyword evidence="2" id="KW-0012">Acyltransferase</keyword>
<evidence type="ECO:0000313" key="4">
    <source>
        <dbReference type="Proteomes" id="UP000325577"/>
    </source>
</evidence>
<reference evidence="3 4" key="1">
    <citation type="submission" date="2019-09" db="EMBL/GenBank/DDBJ databases">
        <title>A chromosome-level genome assembly of the Chinese tupelo Nyssa sinensis.</title>
        <authorList>
            <person name="Yang X."/>
            <person name="Kang M."/>
            <person name="Yang Y."/>
            <person name="Xiong H."/>
            <person name="Wang M."/>
            <person name="Zhang Z."/>
            <person name="Wang Z."/>
            <person name="Wu H."/>
            <person name="Ma T."/>
            <person name="Liu J."/>
            <person name="Xi Z."/>
        </authorList>
    </citation>
    <scope>NUCLEOTIDE SEQUENCE [LARGE SCALE GENOMIC DNA]</scope>
    <source>
        <strain evidence="3">J267</strain>
        <tissue evidence="3">Leaf</tissue>
    </source>
</reference>
<dbReference type="InterPro" id="IPR051504">
    <property type="entry name" value="Plant_metabolite_acyltrans"/>
</dbReference>
<protein>
    <submittedName>
        <fullName evidence="3">Uncharacterized protein</fullName>
    </submittedName>
</protein>
<name>A0A5J5AQB6_9ASTE</name>
<dbReference type="AlphaFoldDB" id="A0A5J5AQB6"/>
<evidence type="ECO:0000313" key="3">
    <source>
        <dbReference type="EMBL" id="KAA8533203.1"/>
    </source>
</evidence>
<dbReference type="OrthoDB" id="1862401at2759"/>
<dbReference type="SUPFAM" id="SSF52777">
    <property type="entry name" value="CoA-dependent acyltransferases"/>
    <property type="match status" value="1"/>
</dbReference>
<dbReference type="EMBL" id="CM018042">
    <property type="protein sequence ID" value="KAA8533203.1"/>
    <property type="molecule type" value="Genomic_DNA"/>
</dbReference>